<keyword evidence="5" id="KW-0949">S-adenosyl-L-methionine</keyword>
<dbReference type="PANTHER" id="PTHR23245">
    <property type="entry name" value="TRNA METHYLTRANSFERASE"/>
    <property type="match status" value="1"/>
</dbReference>
<dbReference type="SUPFAM" id="SSF53335">
    <property type="entry name" value="S-adenosyl-L-methionine-dependent methyltransferases"/>
    <property type="match status" value="1"/>
</dbReference>
<name>A0A484IE60_9ARCH</name>
<dbReference type="Pfam" id="PF25133">
    <property type="entry name" value="TYW2_N_2"/>
    <property type="match status" value="1"/>
</dbReference>
<evidence type="ECO:0000256" key="8">
    <source>
        <dbReference type="ARBA" id="ARBA00033392"/>
    </source>
</evidence>
<keyword evidence="2" id="KW-0963">Cytoplasm</keyword>
<dbReference type="InterPro" id="IPR056744">
    <property type="entry name" value="TRM5/TYW2-like_N"/>
</dbReference>
<dbReference type="EMBL" id="LR216287">
    <property type="protein sequence ID" value="VFJ15097.1"/>
    <property type="molecule type" value="Genomic_DNA"/>
</dbReference>
<protein>
    <recommendedName>
        <fullName evidence="1">tRNA (guanine(37)-N(1))-methyltransferase</fullName>
        <ecNumber evidence="1">2.1.1.228</ecNumber>
    </recommendedName>
    <alternativeName>
        <fullName evidence="7">M1G-methyltransferase</fullName>
    </alternativeName>
    <alternativeName>
        <fullName evidence="8">tRNA [GM37] methyltransferase</fullName>
    </alternativeName>
</protein>
<evidence type="ECO:0000256" key="2">
    <source>
        <dbReference type="ARBA" id="ARBA00022490"/>
    </source>
</evidence>
<dbReference type="InterPro" id="IPR056743">
    <property type="entry name" value="TRM5-TYW2-like_MTfase"/>
</dbReference>
<dbReference type="EC" id="2.1.1.228" evidence="1"/>
<dbReference type="PANTHER" id="PTHR23245:SF36">
    <property type="entry name" value="TRNA (GUANINE(37)-N1)-METHYLTRANSFERASE"/>
    <property type="match status" value="1"/>
</dbReference>
<dbReference type="RefSeq" id="WP_134485122.1">
    <property type="nucleotide sequence ID" value="NZ_LR216287.1"/>
</dbReference>
<evidence type="ECO:0000256" key="4">
    <source>
        <dbReference type="ARBA" id="ARBA00022679"/>
    </source>
</evidence>
<dbReference type="GeneID" id="39421919"/>
<dbReference type="GO" id="GO:0052906">
    <property type="term" value="F:tRNA (guanine(37)-N1)-methyltransferase activity"/>
    <property type="evidence" value="ECO:0007669"/>
    <property type="project" value="UniProtKB-EC"/>
</dbReference>
<dbReference type="GO" id="GO:0005737">
    <property type="term" value="C:cytoplasm"/>
    <property type="evidence" value="ECO:0007669"/>
    <property type="project" value="TreeGrafter"/>
</dbReference>
<keyword evidence="4" id="KW-0808">Transferase</keyword>
<comment type="catalytic activity">
    <reaction evidence="9">
        <text>guanosine(37) in tRNA + S-adenosyl-L-methionine = N(1)-methylguanosine(37) in tRNA + S-adenosyl-L-homocysteine + H(+)</text>
        <dbReference type="Rhea" id="RHEA:36899"/>
        <dbReference type="Rhea" id="RHEA-COMP:10145"/>
        <dbReference type="Rhea" id="RHEA-COMP:10147"/>
        <dbReference type="ChEBI" id="CHEBI:15378"/>
        <dbReference type="ChEBI" id="CHEBI:57856"/>
        <dbReference type="ChEBI" id="CHEBI:59789"/>
        <dbReference type="ChEBI" id="CHEBI:73542"/>
        <dbReference type="ChEBI" id="CHEBI:74269"/>
        <dbReference type="EC" id="2.1.1.228"/>
    </reaction>
</comment>
<evidence type="ECO:0000256" key="7">
    <source>
        <dbReference type="ARBA" id="ARBA00029736"/>
    </source>
</evidence>
<evidence type="ECO:0000313" key="11">
    <source>
        <dbReference type="EMBL" id="VFJ15097.1"/>
    </source>
</evidence>
<dbReference type="KEGG" id="nfn:NFRAN_2774"/>
<gene>
    <name evidence="11" type="ORF">NFRAN_2774</name>
</gene>
<dbReference type="Pfam" id="PF02475">
    <property type="entry name" value="TRM5-TYW2_MTfase"/>
    <property type="match status" value="1"/>
</dbReference>
<keyword evidence="6" id="KW-0819">tRNA processing</keyword>
<dbReference type="Proteomes" id="UP000294299">
    <property type="component" value="Chromosome NFRAN"/>
</dbReference>
<dbReference type="AlphaFoldDB" id="A0A484IE60"/>
<feature type="domain" description="SAM-dependent methyltransferase TRM5/TYW2-type" evidence="10">
    <location>
        <begin position="25"/>
        <end position="283"/>
    </location>
</feature>
<dbReference type="Gene3D" id="3.30.300.110">
    <property type="entry name" value="Met-10+ protein-like domains"/>
    <property type="match status" value="1"/>
</dbReference>
<evidence type="ECO:0000259" key="10">
    <source>
        <dbReference type="PROSITE" id="PS51684"/>
    </source>
</evidence>
<organism evidence="11 12">
    <name type="scientific">Candidatus Nitrosocosmicus franklandianus</name>
    <dbReference type="NCBI Taxonomy" id="1798806"/>
    <lineage>
        <taxon>Archaea</taxon>
        <taxon>Nitrososphaerota</taxon>
        <taxon>Nitrososphaeria</taxon>
        <taxon>Nitrososphaerales</taxon>
        <taxon>Nitrososphaeraceae</taxon>
        <taxon>Candidatus Nitrosocosmicus</taxon>
    </lineage>
</organism>
<accession>A0A484IE60</accession>
<evidence type="ECO:0000313" key="12">
    <source>
        <dbReference type="Proteomes" id="UP000294299"/>
    </source>
</evidence>
<evidence type="ECO:0000256" key="6">
    <source>
        <dbReference type="ARBA" id="ARBA00022694"/>
    </source>
</evidence>
<dbReference type="OrthoDB" id="8079at2157"/>
<evidence type="ECO:0000256" key="5">
    <source>
        <dbReference type="ARBA" id="ARBA00022691"/>
    </source>
</evidence>
<reference evidence="11 12" key="1">
    <citation type="submission" date="2019-02" db="EMBL/GenBank/DDBJ databases">
        <authorList>
            <person name="Lehtovirta-Morley E L."/>
        </authorList>
    </citation>
    <scope>NUCLEOTIDE SEQUENCE [LARGE SCALE GENOMIC DNA]</scope>
    <source>
        <strain evidence="11">NFRAN1</strain>
    </source>
</reference>
<evidence type="ECO:0000256" key="9">
    <source>
        <dbReference type="ARBA" id="ARBA00047783"/>
    </source>
</evidence>
<dbReference type="InterPro" id="IPR030382">
    <property type="entry name" value="MeTrfase_TRM5/TYW2"/>
</dbReference>
<evidence type="ECO:0000256" key="1">
    <source>
        <dbReference type="ARBA" id="ARBA00012807"/>
    </source>
</evidence>
<dbReference type="Gene3D" id="3.40.50.150">
    <property type="entry name" value="Vaccinia Virus protein VP39"/>
    <property type="match status" value="1"/>
</dbReference>
<dbReference type="FunFam" id="3.30.300.110:FF:000001">
    <property type="entry name" value="tRNA (guanine(37)-N1)-methyltransferase"/>
    <property type="match status" value="1"/>
</dbReference>
<keyword evidence="3" id="KW-0489">Methyltransferase</keyword>
<proteinExistence type="predicted"/>
<dbReference type="InterPro" id="IPR029063">
    <property type="entry name" value="SAM-dependent_MTases_sf"/>
</dbReference>
<dbReference type="PROSITE" id="PS51684">
    <property type="entry name" value="SAM_MT_TRM5_TYW2"/>
    <property type="match status" value="1"/>
</dbReference>
<keyword evidence="12" id="KW-1185">Reference proteome</keyword>
<sequence>MSKYLKTLLRGTLPDDELKLLYSSYDIIGDIAIIKIPEALMNYKNIIGKTLLKNIKNINTVLMQSNPVSGEYRLRDVDYIAGDEKYLTLYKEFGCKFLVNVATSYFSPRLSTERLRISVLVKPNELVLNMFAGVGTFSIVMAKKKPLKVINIDSNLDAHILDQINSKINGVQRHIISLHGDARNILQKGNYLNNFDRILLPLPEKAYEFLDVALSCLKQSGGIIHFFSHVKSDAKKKVVFESEKHIARLFSERTCDYQILHTQIVRDVAPRIYQTVTDIQINKL</sequence>
<dbReference type="GO" id="GO:0002939">
    <property type="term" value="P:tRNA N1-guanine methylation"/>
    <property type="evidence" value="ECO:0007669"/>
    <property type="project" value="TreeGrafter"/>
</dbReference>
<dbReference type="CDD" id="cd02440">
    <property type="entry name" value="AdoMet_MTases"/>
    <property type="match status" value="1"/>
</dbReference>
<evidence type="ECO:0000256" key="3">
    <source>
        <dbReference type="ARBA" id="ARBA00022603"/>
    </source>
</evidence>